<dbReference type="AlphaFoldDB" id="A0A1G9HSX1"/>
<dbReference type="PROSITE" id="PS51831">
    <property type="entry name" value="HD"/>
    <property type="match status" value="1"/>
</dbReference>
<dbReference type="Proteomes" id="UP000199053">
    <property type="component" value="Unassembled WGS sequence"/>
</dbReference>
<name>A0A1G9HSX1_9BACT</name>
<dbReference type="EMBL" id="FNGA01000003">
    <property type="protein sequence ID" value="SDL16039.1"/>
    <property type="molecule type" value="Genomic_DNA"/>
</dbReference>
<dbReference type="RefSeq" id="WP_092161195.1">
    <property type="nucleotide sequence ID" value="NZ_FNGA01000003.1"/>
</dbReference>
<evidence type="ECO:0000259" key="1">
    <source>
        <dbReference type="PROSITE" id="PS51831"/>
    </source>
</evidence>
<protein>
    <submittedName>
        <fullName evidence="2">HD domain-containing protein</fullName>
    </submittedName>
</protein>
<dbReference type="Pfam" id="PF01966">
    <property type="entry name" value="HD"/>
    <property type="match status" value="1"/>
</dbReference>
<organism evidence="2 3">
    <name type="scientific">Maridesulfovibrio ferrireducens</name>
    <dbReference type="NCBI Taxonomy" id="246191"/>
    <lineage>
        <taxon>Bacteria</taxon>
        <taxon>Pseudomonadati</taxon>
        <taxon>Thermodesulfobacteriota</taxon>
        <taxon>Desulfovibrionia</taxon>
        <taxon>Desulfovibrionales</taxon>
        <taxon>Desulfovibrionaceae</taxon>
        <taxon>Maridesulfovibrio</taxon>
    </lineage>
</organism>
<dbReference type="Gene3D" id="1.10.3210.10">
    <property type="entry name" value="Hypothetical protein af1432"/>
    <property type="match status" value="1"/>
</dbReference>
<dbReference type="CDD" id="cd00077">
    <property type="entry name" value="HDc"/>
    <property type="match status" value="1"/>
</dbReference>
<feature type="domain" description="HD" evidence="1">
    <location>
        <begin position="30"/>
        <end position="148"/>
    </location>
</feature>
<proteinExistence type="predicted"/>
<gene>
    <name evidence="2" type="ORF">SAMN05660337_2298</name>
</gene>
<evidence type="ECO:0000313" key="3">
    <source>
        <dbReference type="Proteomes" id="UP000199053"/>
    </source>
</evidence>
<dbReference type="InterPro" id="IPR006674">
    <property type="entry name" value="HD_domain"/>
</dbReference>
<sequence>MITFKKIFSNFSLPYIENAEECELPDYQLKYDHSLRVLDNCQGICDSLNIDEKYASTYKIAALFHDTGRFPQYLKYKTFSDAKSCNHATLGVKYILRKKLLADLPKSQLRIILGAVALHNRNILPSNISKELKFTTEIVRDSDKIDIMGVLLKHMKGVEPLSSVPLLGLKEKPDELTESVLLSLEACKQAAYREMNCLNDFRLLLLSWSYDLNFKWTKKQMIERGIVERIFSQLPKNQRIKKLYVPIMKQLNS</sequence>
<evidence type="ECO:0000313" key="2">
    <source>
        <dbReference type="EMBL" id="SDL16039.1"/>
    </source>
</evidence>
<dbReference type="InterPro" id="IPR003607">
    <property type="entry name" value="HD/PDEase_dom"/>
</dbReference>
<dbReference type="OrthoDB" id="9797344at2"/>
<dbReference type="STRING" id="246191.SAMN05660337_2298"/>
<keyword evidence="3" id="KW-1185">Reference proteome</keyword>
<dbReference type="SUPFAM" id="SSF109604">
    <property type="entry name" value="HD-domain/PDEase-like"/>
    <property type="match status" value="1"/>
</dbReference>
<reference evidence="3" key="1">
    <citation type="submission" date="2016-10" db="EMBL/GenBank/DDBJ databases">
        <authorList>
            <person name="Varghese N."/>
            <person name="Submissions S."/>
        </authorList>
    </citation>
    <scope>NUCLEOTIDE SEQUENCE [LARGE SCALE GENOMIC DNA]</scope>
    <source>
        <strain evidence="3">DSM 16995</strain>
    </source>
</reference>
<accession>A0A1G9HSX1</accession>